<evidence type="ECO:0000313" key="2">
    <source>
        <dbReference type="Proteomes" id="UP000198555"/>
    </source>
</evidence>
<reference evidence="2" key="1">
    <citation type="submission" date="2016-10" db="EMBL/GenBank/DDBJ databases">
        <authorList>
            <person name="Varghese N."/>
            <person name="Submissions S."/>
        </authorList>
    </citation>
    <scope>NUCLEOTIDE SEQUENCE [LARGE SCALE GENOMIC DNA]</scope>
    <source>
        <strain evidence="2">DSM 19326</strain>
    </source>
</reference>
<keyword evidence="2" id="KW-1185">Reference proteome</keyword>
<name>A0A1H6LYW2_9FLAO</name>
<accession>A0A1H6LYW2</accession>
<evidence type="ECO:0000313" key="1">
    <source>
        <dbReference type="EMBL" id="SEH91658.1"/>
    </source>
</evidence>
<dbReference type="AlphaFoldDB" id="A0A1H6LYW2"/>
<organism evidence="1 2">
    <name type="scientific">Epilithonimonas hominis</name>
    <dbReference type="NCBI Taxonomy" id="420404"/>
    <lineage>
        <taxon>Bacteria</taxon>
        <taxon>Pseudomonadati</taxon>
        <taxon>Bacteroidota</taxon>
        <taxon>Flavobacteriia</taxon>
        <taxon>Flavobacteriales</taxon>
        <taxon>Weeksellaceae</taxon>
        <taxon>Chryseobacterium group</taxon>
        <taxon>Epilithonimonas</taxon>
    </lineage>
</organism>
<dbReference type="Proteomes" id="UP000198555">
    <property type="component" value="Unassembled WGS sequence"/>
</dbReference>
<protein>
    <recommendedName>
        <fullName evidence="3">GLPGLI family protein</fullName>
    </recommendedName>
</protein>
<dbReference type="STRING" id="420404.SAMN05421793_15117"/>
<dbReference type="RefSeq" id="WP_260255244.1">
    <property type="nucleotide sequence ID" value="NZ_FNWX01000051.1"/>
</dbReference>
<evidence type="ECO:0008006" key="3">
    <source>
        <dbReference type="Google" id="ProtNLM"/>
    </source>
</evidence>
<dbReference type="EMBL" id="FNWX01000051">
    <property type="protein sequence ID" value="SEH91658.1"/>
    <property type="molecule type" value="Genomic_DNA"/>
</dbReference>
<sequence>MRNVIIGSLLLIFSLANAQVHRFYYELTYKPITDSNATDVER</sequence>
<proteinExistence type="predicted"/>
<gene>
    <name evidence="1" type="ORF">SAMN05421793_15117</name>
</gene>